<name>A0A1F8F8I8_9BACT</name>
<protein>
    <submittedName>
        <fullName evidence="1">Uncharacterized protein</fullName>
    </submittedName>
</protein>
<organism evidence="1 2">
    <name type="scientific">Candidatus Yanofskybacteria bacterium RIFCSPHIGHO2_02_FULL_41_11</name>
    <dbReference type="NCBI Taxonomy" id="1802675"/>
    <lineage>
        <taxon>Bacteria</taxon>
        <taxon>Candidatus Yanofskyibacteriota</taxon>
    </lineage>
</organism>
<sequence>MILLKCPKSLPSWRVGRGVMPLLGATCPGQDGQKTERGGAVMARSTSRPMFLVVNGPGPFYFISKWLHMLEEHNNHFEFELTVKPIGEGVTLLGHNQEFKIPFQVALMGATTKWGHGMDEPRNIRFLGRFLIPNNLQPQVINSMNAAPELNTWQWEAVFSLVTGSDVRGCVCKLKTPIPADMTF</sequence>
<dbReference type="AlphaFoldDB" id="A0A1F8F8I8"/>
<comment type="caution">
    <text evidence="1">The sequence shown here is derived from an EMBL/GenBank/DDBJ whole genome shotgun (WGS) entry which is preliminary data.</text>
</comment>
<gene>
    <name evidence="1" type="ORF">A3J46_02615</name>
</gene>
<proteinExistence type="predicted"/>
<evidence type="ECO:0000313" key="1">
    <source>
        <dbReference type="EMBL" id="OGN08928.1"/>
    </source>
</evidence>
<reference evidence="1 2" key="1">
    <citation type="journal article" date="2016" name="Nat. Commun.">
        <title>Thousands of microbial genomes shed light on interconnected biogeochemical processes in an aquifer system.</title>
        <authorList>
            <person name="Anantharaman K."/>
            <person name="Brown C.T."/>
            <person name="Hug L.A."/>
            <person name="Sharon I."/>
            <person name="Castelle C.J."/>
            <person name="Probst A.J."/>
            <person name="Thomas B.C."/>
            <person name="Singh A."/>
            <person name="Wilkins M.J."/>
            <person name="Karaoz U."/>
            <person name="Brodie E.L."/>
            <person name="Williams K.H."/>
            <person name="Hubbard S.S."/>
            <person name="Banfield J.F."/>
        </authorList>
    </citation>
    <scope>NUCLEOTIDE SEQUENCE [LARGE SCALE GENOMIC DNA]</scope>
</reference>
<evidence type="ECO:0000313" key="2">
    <source>
        <dbReference type="Proteomes" id="UP000177167"/>
    </source>
</evidence>
<dbReference type="Proteomes" id="UP000177167">
    <property type="component" value="Unassembled WGS sequence"/>
</dbReference>
<dbReference type="EMBL" id="MGJP01000050">
    <property type="protein sequence ID" value="OGN08928.1"/>
    <property type="molecule type" value="Genomic_DNA"/>
</dbReference>
<accession>A0A1F8F8I8</accession>